<organism evidence="2 3">
    <name type="scientific">Williamwhitmania taraxaci</name>
    <dbReference type="NCBI Taxonomy" id="1640674"/>
    <lineage>
        <taxon>Bacteria</taxon>
        <taxon>Pseudomonadati</taxon>
        <taxon>Bacteroidota</taxon>
        <taxon>Bacteroidia</taxon>
        <taxon>Bacteroidales</taxon>
        <taxon>Williamwhitmaniaceae</taxon>
        <taxon>Williamwhitmania</taxon>
    </lineage>
</organism>
<keyword evidence="3" id="KW-1185">Reference proteome</keyword>
<protein>
    <submittedName>
        <fullName evidence="2">Uncharacterized protein</fullName>
    </submittedName>
</protein>
<dbReference type="STRING" id="1640674.SAMN05216323_105614"/>
<dbReference type="Pfam" id="PF19775">
    <property type="entry name" value="DUF6261"/>
    <property type="match status" value="1"/>
</dbReference>
<dbReference type="Proteomes" id="UP000199452">
    <property type="component" value="Unassembled WGS sequence"/>
</dbReference>
<proteinExistence type="predicted"/>
<dbReference type="OrthoDB" id="1092362at2"/>
<dbReference type="InterPro" id="IPR046228">
    <property type="entry name" value="DUF6261"/>
</dbReference>
<dbReference type="EMBL" id="FMYP01000056">
    <property type="protein sequence ID" value="SDC85302.1"/>
    <property type="molecule type" value="Genomic_DNA"/>
</dbReference>
<feature type="region of interest" description="Disordered" evidence="1">
    <location>
        <begin position="232"/>
        <end position="251"/>
    </location>
</feature>
<feature type="compositionally biased region" description="Basic and acidic residues" evidence="1">
    <location>
        <begin position="236"/>
        <end position="251"/>
    </location>
</feature>
<dbReference type="RefSeq" id="WP_092439765.1">
    <property type="nucleotide sequence ID" value="NZ_FMYP01000056.1"/>
</dbReference>
<name>A0A1G6PYL4_9BACT</name>
<gene>
    <name evidence="2" type="ORF">SAMN05216323_105614</name>
</gene>
<dbReference type="AlphaFoldDB" id="A0A1G6PYL4"/>
<sequence>MKKVKFSVSPLYKLGNIDFYEFMQSQIDRIRDLSATELTDDQLKAIIATILGLMTNLNKVLVRMRKSAITVEITAHDQVRDNSMRALDRSLKVHELATDEAILRAVAEIEAMLKPYGKVPTQMLEKETQSIDSIVEALESRRFAPMVALLGLGSYVTRLKNDNNSFKACYNERTTTYIEKDTSDTRELRNQIADQYSLLCDYVEVNTRLETKPEFAKVFTIIDTIRKQYTAQVGRSTERKPKDKGKGEPNE</sequence>
<evidence type="ECO:0000256" key="1">
    <source>
        <dbReference type="SAM" id="MobiDB-lite"/>
    </source>
</evidence>
<accession>A0A1G6PYL4</accession>
<evidence type="ECO:0000313" key="3">
    <source>
        <dbReference type="Proteomes" id="UP000199452"/>
    </source>
</evidence>
<reference evidence="2 3" key="1">
    <citation type="submission" date="2016-09" db="EMBL/GenBank/DDBJ databases">
        <authorList>
            <person name="Capua I."/>
            <person name="De Benedictis P."/>
            <person name="Joannis T."/>
            <person name="Lombin L.H."/>
            <person name="Cattoli G."/>
        </authorList>
    </citation>
    <scope>NUCLEOTIDE SEQUENCE [LARGE SCALE GENOMIC DNA]</scope>
    <source>
        <strain evidence="2 3">A7P-90m</strain>
    </source>
</reference>
<evidence type="ECO:0000313" key="2">
    <source>
        <dbReference type="EMBL" id="SDC85302.1"/>
    </source>
</evidence>